<feature type="transmembrane region" description="Helical" evidence="9">
    <location>
        <begin position="432"/>
        <end position="451"/>
    </location>
</feature>
<feature type="transmembrane region" description="Helical" evidence="9">
    <location>
        <begin position="150"/>
        <end position="174"/>
    </location>
</feature>
<dbReference type="InterPro" id="IPR050598">
    <property type="entry name" value="AminoAcid_Transporter"/>
</dbReference>
<evidence type="ECO:0000256" key="7">
    <source>
        <dbReference type="ARBA" id="ARBA00023136"/>
    </source>
</evidence>
<sequence length="570" mass="62491">MATTSEDRRSASPDESTPLTSSSSYFSDNSLLTSSASRESSLRAVRIPLVDNPTKASSYHSSKSSSHSQFDDSDMRNDGSRKGSIPGLDDEEKRKTVQELKGQGEPIQMQQTLTLRNGVGIIVGIIIGSGIFVSPAGVLRYSGSVGMSLVVWGISGALSMVGALCYAELGTMIYKSGGDYAYIHYAFGSLPAFLYLWVALVIIMPTGNTVIALTFANYILQPLFPECTPPDIAVRLIAAAVICFLTWVNCTNVVWATKVQDGFTVAKVFALIIIIVAGVYHLAMGNTQNYKEPFAGTLWDMGSIATAFYQGLFSFSGWNYLNFVVEELKNPYRNLPLAIFISLPMVTIVYFLANVAYFAVLTPAEILSSNAVAVSFGNRMLGVMAWLMPFFVACSTFGCLNGGIFASSRLFFVGAREGHLPQALALINTKSYTPMPALIFLGFMTVFMLITVNVEALINYISFSESLFIMISITSLLYMRYKYPNLERPIKVWLGFPIIFFIICLFLVATPVVTRPVELGVAIAVLITGIPVYYCCIYWKKKPKCLQNAIDKFTIGCQILCNALPDQKRA</sequence>
<evidence type="ECO:0000256" key="6">
    <source>
        <dbReference type="ARBA" id="ARBA00022989"/>
    </source>
</evidence>
<feature type="transmembrane region" description="Helical" evidence="9">
    <location>
        <begin position="519"/>
        <end position="539"/>
    </location>
</feature>
<protein>
    <submittedName>
        <fullName evidence="10">Large neutral amino acids transporter small subunit 1-like</fullName>
    </submittedName>
</protein>
<dbReference type="Gene3D" id="1.20.1740.10">
    <property type="entry name" value="Amino acid/polyamine transporter I"/>
    <property type="match status" value="1"/>
</dbReference>
<keyword evidence="3" id="KW-0813">Transport</keyword>
<evidence type="ECO:0000256" key="4">
    <source>
        <dbReference type="ARBA" id="ARBA00022475"/>
    </source>
</evidence>
<dbReference type="GO" id="GO:0005886">
    <property type="term" value="C:plasma membrane"/>
    <property type="evidence" value="ECO:0007669"/>
    <property type="project" value="UniProtKB-SubCell"/>
</dbReference>
<dbReference type="EMBL" id="IACT01005146">
    <property type="protein sequence ID" value="LAC24312.1"/>
    <property type="molecule type" value="mRNA"/>
</dbReference>
<name>A0A2P2IBE4_9CRUS</name>
<evidence type="ECO:0000256" key="1">
    <source>
        <dbReference type="ARBA" id="ARBA00004651"/>
    </source>
</evidence>
<dbReference type="EMBL" id="IACF01005751">
    <property type="protein sequence ID" value="LAB71334.1"/>
    <property type="molecule type" value="mRNA"/>
</dbReference>
<keyword evidence="6 9" id="KW-1133">Transmembrane helix</keyword>
<feature type="transmembrane region" description="Helical" evidence="9">
    <location>
        <begin position="262"/>
        <end position="283"/>
    </location>
</feature>
<feature type="region of interest" description="Disordered" evidence="8">
    <location>
        <begin position="1"/>
        <end position="103"/>
    </location>
</feature>
<keyword evidence="7 9" id="KW-0472">Membrane</keyword>
<evidence type="ECO:0000256" key="2">
    <source>
        <dbReference type="ARBA" id="ARBA00007040"/>
    </source>
</evidence>
<dbReference type="FunFam" id="1.20.1740.10:FF:000003">
    <property type="entry name" value="Y+L amino acid transporter 1 isoform X1"/>
    <property type="match status" value="1"/>
</dbReference>
<dbReference type="InterPro" id="IPR002293">
    <property type="entry name" value="AA/rel_permease1"/>
</dbReference>
<feature type="compositionally biased region" description="Basic and acidic residues" evidence="8">
    <location>
        <begin position="1"/>
        <end position="12"/>
    </location>
</feature>
<feature type="transmembrane region" description="Helical" evidence="9">
    <location>
        <begin position="490"/>
        <end position="513"/>
    </location>
</feature>
<dbReference type="AlphaFoldDB" id="A0A2P2IBE4"/>
<dbReference type="PANTHER" id="PTHR11785">
    <property type="entry name" value="AMINO ACID TRANSPORTER"/>
    <property type="match status" value="1"/>
</dbReference>
<evidence type="ECO:0000313" key="10">
    <source>
        <dbReference type="EMBL" id="LAB71334.1"/>
    </source>
</evidence>
<keyword evidence="4" id="KW-1003">Cell membrane</keyword>
<dbReference type="Pfam" id="PF13520">
    <property type="entry name" value="AA_permease_2"/>
    <property type="match status" value="1"/>
</dbReference>
<evidence type="ECO:0000256" key="3">
    <source>
        <dbReference type="ARBA" id="ARBA00022448"/>
    </source>
</evidence>
<comment type="similarity">
    <text evidence="2">Belongs to the amino acid-polyamine-organocation (APC) superfamily. L-type amino acid transporter (LAT) (TC 2.A.3.8) family.</text>
</comment>
<reference evidence="11" key="1">
    <citation type="submission" date="2017-11" db="EMBL/GenBank/DDBJ databases">
        <title>The sensing device of the deep-sea amphipod.</title>
        <authorList>
            <person name="Kobayashi H."/>
            <person name="Nagahama T."/>
            <person name="Arai W."/>
            <person name="Sasagawa Y."/>
            <person name="Umeda M."/>
            <person name="Hayashi T."/>
            <person name="Nikaido I."/>
            <person name="Watanabe H."/>
            <person name="Oguri K."/>
            <person name="Kitazato H."/>
            <person name="Fujioka K."/>
            <person name="Kido Y."/>
            <person name="Takami H."/>
        </authorList>
    </citation>
    <scope>NUCLEOTIDE SEQUENCE</scope>
    <source>
        <tissue evidence="11">Whole body</tissue>
    </source>
</reference>
<feature type="compositionally biased region" description="Basic and acidic residues" evidence="8">
    <location>
        <begin position="69"/>
        <end position="81"/>
    </location>
</feature>
<evidence type="ECO:0000256" key="5">
    <source>
        <dbReference type="ARBA" id="ARBA00022692"/>
    </source>
</evidence>
<accession>A0A2P2IBE4</accession>
<feature type="transmembrane region" description="Helical" evidence="9">
    <location>
        <begin position="337"/>
        <end position="360"/>
    </location>
</feature>
<proteinExistence type="evidence at transcript level"/>
<feature type="transmembrane region" description="Helical" evidence="9">
    <location>
        <begin position="303"/>
        <end position="325"/>
    </location>
</feature>
<feature type="compositionally biased region" description="Low complexity" evidence="8">
    <location>
        <begin position="57"/>
        <end position="68"/>
    </location>
</feature>
<comment type="subcellular location">
    <subcellularLocation>
        <location evidence="1">Cell membrane</location>
        <topology evidence="1">Multi-pass membrane protein</topology>
    </subcellularLocation>
</comment>
<feature type="transmembrane region" description="Helical" evidence="9">
    <location>
        <begin position="118"/>
        <end position="138"/>
    </location>
</feature>
<dbReference type="PANTHER" id="PTHR11785:SF240">
    <property type="entry name" value="LD25378P"/>
    <property type="match status" value="1"/>
</dbReference>
<keyword evidence="5 9" id="KW-0812">Transmembrane</keyword>
<evidence type="ECO:0000256" key="8">
    <source>
        <dbReference type="SAM" id="MobiDB-lite"/>
    </source>
</evidence>
<evidence type="ECO:0000256" key="9">
    <source>
        <dbReference type="SAM" id="Phobius"/>
    </source>
</evidence>
<evidence type="ECO:0000313" key="11">
    <source>
        <dbReference type="EMBL" id="LAC24312.1"/>
    </source>
</evidence>
<feature type="transmembrane region" description="Helical" evidence="9">
    <location>
        <begin position="232"/>
        <end position="255"/>
    </location>
</feature>
<organism evidence="10">
    <name type="scientific">Hirondellea gigas</name>
    <dbReference type="NCBI Taxonomy" id="1518452"/>
    <lineage>
        <taxon>Eukaryota</taxon>
        <taxon>Metazoa</taxon>
        <taxon>Ecdysozoa</taxon>
        <taxon>Arthropoda</taxon>
        <taxon>Crustacea</taxon>
        <taxon>Multicrustacea</taxon>
        <taxon>Malacostraca</taxon>
        <taxon>Eumalacostraca</taxon>
        <taxon>Peracarida</taxon>
        <taxon>Amphipoda</taxon>
        <taxon>Amphilochidea</taxon>
        <taxon>Lysianassida</taxon>
        <taxon>Lysianassidira</taxon>
        <taxon>Lysianassoidea</taxon>
        <taxon>Lysianassidae</taxon>
        <taxon>Hirondellea</taxon>
    </lineage>
</organism>
<feature type="compositionally biased region" description="Low complexity" evidence="8">
    <location>
        <begin position="13"/>
        <end position="44"/>
    </location>
</feature>
<feature type="transmembrane region" description="Helical" evidence="9">
    <location>
        <begin position="457"/>
        <end position="478"/>
    </location>
</feature>
<feature type="transmembrane region" description="Helical" evidence="9">
    <location>
        <begin position="380"/>
        <end position="412"/>
    </location>
</feature>
<feature type="transmembrane region" description="Helical" evidence="9">
    <location>
        <begin position="194"/>
        <end position="220"/>
    </location>
</feature>
<reference evidence="10" key="2">
    <citation type="journal article" date="2018" name="Biosci. Biotechnol. Biochem.">
        <title>Polysaccharide hydrolase of the hadal zone amphipods Hirondellea gigas.</title>
        <authorList>
            <person name="Kobayashi H."/>
            <person name="Nagahama T."/>
            <person name="Arai W."/>
            <person name="Sasagawa Y."/>
            <person name="Umeda M."/>
            <person name="Hayashi T."/>
            <person name="Nikaido I."/>
            <person name="Watanabe H."/>
            <person name="Oguri K."/>
            <person name="Kitazato H."/>
            <person name="Fujioka K."/>
            <person name="Kido Y."/>
            <person name="Takami H."/>
        </authorList>
    </citation>
    <scope>NUCLEOTIDE SEQUENCE</scope>
    <source>
        <tissue evidence="10">Whole body</tissue>
    </source>
</reference>
<dbReference type="GO" id="GO:0015179">
    <property type="term" value="F:L-amino acid transmembrane transporter activity"/>
    <property type="evidence" value="ECO:0007669"/>
    <property type="project" value="TreeGrafter"/>
</dbReference>